<keyword evidence="5" id="KW-1185">Reference proteome</keyword>
<organism evidence="4 5">
    <name type="scientific">Apiotrichum porosum</name>
    <dbReference type="NCBI Taxonomy" id="105984"/>
    <lineage>
        <taxon>Eukaryota</taxon>
        <taxon>Fungi</taxon>
        <taxon>Dikarya</taxon>
        <taxon>Basidiomycota</taxon>
        <taxon>Agaricomycotina</taxon>
        <taxon>Tremellomycetes</taxon>
        <taxon>Trichosporonales</taxon>
        <taxon>Trichosporonaceae</taxon>
        <taxon>Apiotrichum</taxon>
    </lineage>
</organism>
<name>A0A427YAN3_9TREE</name>
<dbReference type="STRING" id="105984.A0A427YAN3"/>
<comment type="caution">
    <text evidence="4">The sequence shown here is derived from an EMBL/GenBank/DDBJ whole genome shotgun (WGS) entry which is preliminary data.</text>
</comment>
<reference evidence="4 5" key="1">
    <citation type="submission" date="2018-11" db="EMBL/GenBank/DDBJ databases">
        <title>Genome sequence of Apiotrichum porosum DSM 27194.</title>
        <authorList>
            <person name="Aliyu H."/>
            <person name="Gorte O."/>
            <person name="Ochsenreither K."/>
        </authorList>
    </citation>
    <scope>NUCLEOTIDE SEQUENCE [LARGE SCALE GENOMIC DNA]</scope>
    <source>
        <strain evidence="4 5">DSM 27194</strain>
    </source>
</reference>
<dbReference type="InterPro" id="IPR020845">
    <property type="entry name" value="AMP-binding_CS"/>
</dbReference>
<dbReference type="GO" id="GO:0016020">
    <property type="term" value="C:membrane"/>
    <property type="evidence" value="ECO:0007669"/>
    <property type="project" value="TreeGrafter"/>
</dbReference>
<evidence type="ECO:0000256" key="1">
    <source>
        <dbReference type="ARBA" id="ARBA00022741"/>
    </source>
</evidence>
<protein>
    <recommendedName>
        <fullName evidence="3">AMP-dependent synthetase/ligase domain-containing protein</fullName>
    </recommendedName>
</protein>
<dbReference type="SUPFAM" id="SSF56801">
    <property type="entry name" value="Acetyl-CoA synthetase-like"/>
    <property type="match status" value="1"/>
</dbReference>
<evidence type="ECO:0000256" key="2">
    <source>
        <dbReference type="ARBA" id="ARBA00022840"/>
    </source>
</evidence>
<accession>A0A427YAN3</accession>
<feature type="domain" description="AMP-dependent synthetase/ligase" evidence="3">
    <location>
        <begin position="148"/>
        <end position="541"/>
    </location>
</feature>
<evidence type="ECO:0000313" key="4">
    <source>
        <dbReference type="EMBL" id="RSH88162.1"/>
    </source>
</evidence>
<dbReference type="Proteomes" id="UP000279236">
    <property type="component" value="Unassembled WGS sequence"/>
</dbReference>
<dbReference type="InterPro" id="IPR000873">
    <property type="entry name" value="AMP-dep_synth/lig_dom"/>
</dbReference>
<dbReference type="InterPro" id="IPR042099">
    <property type="entry name" value="ANL_N_sf"/>
</dbReference>
<dbReference type="OrthoDB" id="1700726at2759"/>
<keyword evidence="1" id="KW-0547">Nucleotide-binding</keyword>
<dbReference type="PANTHER" id="PTHR43272:SF33">
    <property type="entry name" value="AMP-BINDING DOMAIN-CONTAINING PROTEIN-RELATED"/>
    <property type="match status" value="1"/>
</dbReference>
<dbReference type="PROSITE" id="PS00455">
    <property type="entry name" value="AMP_BINDING"/>
    <property type="match status" value="1"/>
</dbReference>
<sequence>MTLYPYPKDMNIKKQGVAVPGSETATTSAVYKNAFWDNSLIRFDEQGKALPRTLYEVFEQSVARHPNTPMFRRRAPIAPTKPGQALDFATTTIDTSYATIQQRRTALGSALLSLERLGRLRDPRAAPEQPSPPEITYEGIPSYGDKLNQGARRGWAVGIWSGNREEWQIVDLACQAYGLVSISLYETLGPDVAQYITNHAPLPIIFASSNHLTDVLKVAPHCPTLRAIVTMDPVSGAERDVLTQWSASLGITFLDMSELEQWGCQPENFFAPGPLEDEKELDVERIVTISYTSGTTGNPKGVILTNWNMTSATISSAYGVTTDLVKDPGWKFFSYLPLSHVYERFLHLLVFYGDGTVCFSTGDTLRLLEDASVLKPNMFPGVPRVWNRLHSAIKIQMDTPGLKGALLRRAVNTKLANFRSTGEIHHRVYDALVFRKLRNLIGGEVKYMTSGAAPLAAAVHEMLKIAFSCDVIQGYGMTETIGTCTKGIPEDNTAMGTCGQIQPCNDVRLVDVPEMGYTHADKPNPRGELCLRGDNIFKGYLHDPVNTAKTIDAEGWMHTGDIAEIDAYGRVKIVDRVKNVVKLAQGEYVALEKIEGVYALNPLFATLLVHADSLRSSLVAVAVLEPALAAKLVQDVLGQTIDPANTEALNKAVLDPKIRAYLVAGLAKVAKKNKLNGYENIRGIYPRITPFEDDLLTPTQKIKRNVAAKRFEQEIDDMYNEIEGAAPAKL</sequence>
<dbReference type="AlphaFoldDB" id="A0A427YAN3"/>
<proteinExistence type="predicted"/>
<dbReference type="GO" id="GO:0005783">
    <property type="term" value="C:endoplasmic reticulum"/>
    <property type="evidence" value="ECO:0007669"/>
    <property type="project" value="TreeGrafter"/>
</dbReference>
<dbReference type="Gene3D" id="3.40.50.12780">
    <property type="entry name" value="N-terminal domain of ligase-like"/>
    <property type="match status" value="1"/>
</dbReference>
<dbReference type="GeneID" id="39585233"/>
<dbReference type="EMBL" id="RSCE01000001">
    <property type="protein sequence ID" value="RSH88162.1"/>
    <property type="molecule type" value="Genomic_DNA"/>
</dbReference>
<dbReference type="PANTHER" id="PTHR43272">
    <property type="entry name" value="LONG-CHAIN-FATTY-ACID--COA LIGASE"/>
    <property type="match status" value="1"/>
</dbReference>
<evidence type="ECO:0000259" key="3">
    <source>
        <dbReference type="Pfam" id="PF00501"/>
    </source>
</evidence>
<evidence type="ECO:0000313" key="5">
    <source>
        <dbReference type="Proteomes" id="UP000279236"/>
    </source>
</evidence>
<gene>
    <name evidence="4" type="ORF">EHS24_000690</name>
</gene>
<keyword evidence="2" id="KW-0067">ATP-binding</keyword>
<dbReference type="GO" id="GO:0005524">
    <property type="term" value="F:ATP binding"/>
    <property type="evidence" value="ECO:0007669"/>
    <property type="project" value="UniProtKB-KW"/>
</dbReference>
<dbReference type="RefSeq" id="XP_028480370.1">
    <property type="nucleotide sequence ID" value="XM_028616513.1"/>
</dbReference>
<dbReference type="GO" id="GO:0004467">
    <property type="term" value="F:long-chain fatty acid-CoA ligase activity"/>
    <property type="evidence" value="ECO:0007669"/>
    <property type="project" value="TreeGrafter"/>
</dbReference>
<dbReference type="Pfam" id="PF00501">
    <property type="entry name" value="AMP-binding"/>
    <property type="match status" value="1"/>
</dbReference>